<protein>
    <submittedName>
        <fullName evidence="1">Uncharacterized protein</fullName>
    </submittedName>
</protein>
<proteinExistence type="predicted"/>
<reference evidence="1" key="1">
    <citation type="submission" date="2019-08" db="EMBL/GenBank/DDBJ databases">
        <authorList>
            <person name="Kucharzyk K."/>
            <person name="Murdoch R.W."/>
            <person name="Higgins S."/>
            <person name="Loffler F."/>
        </authorList>
    </citation>
    <scope>NUCLEOTIDE SEQUENCE</scope>
</reference>
<sequence length="142" mass="15582">MKQDLMQEIVSQLSALGLSAAASDQTDLIVDQELVDVAFSTGKKKLKYEAMILLDESDKTVKMYEKTTEVSVGLSFGMSGETSFQSGKTLMRKVKCVQYDPTGKVLEYNFDLGAVSKAVKSAALSHGWGFKTVILKKNAMKR</sequence>
<comment type="caution">
    <text evidence="1">The sequence shown here is derived from an EMBL/GenBank/DDBJ whole genome shotgun (WGS) entry which is preliminary data.</text>
</comment>
<name>A0A645DDH3_9ZZZZ</name>
<gene>
    <name evidence="1" type="ORF">SDC9_134512</name>
</gene>
<dbReference type="AlphaFoldDB" id="A0A645DDH3"/>
<dbReference type="EMBL" id="VSSQ01035242">
    <property type="protein sequence ID" value="MPM87416.1"/>
    <property type="molecule type" value="Genomic_DNA"/>
</dbReference>
<evidence type="ECO:0000313" key="1">
    <source>
        <dbReference type="EMBL" id="MPM87416.1"/>
    </source>
</evidence>
<accession>A0A645DDH3</accession>
<organism evidence="1">
    <name type="scientific">bioreactor metagenome</name>
    <dbReference type="NCBI Taxonomy" id="1076179"/>
    <lineage>
        <taxon>unclassified sequences</taxon>
        <taxon>metagenomes</taxon>
        <taxon>ecological metagenomes</taxon>
    </lineage>
</organism>